<dbReference type="OrthoDB" id="3358963at2759"/>
<evidence type="ECO:0000313" key="3">
    <source>
        <dbReference type="Proteomes" id="UP000092993"/>
    </source>
</evidence>
<accession>A0A1C7LVU7</accession>
<comment type="caution">
    <text evidence="2">The sequence shown here is derived from an EMBL/GenBank/DDBJ whole genome shotgun (WGS) entry which is preliminary data.</text>
</comment>
<feature type="compositionally biased region" description="Low complexity" evidence="1">
    <location>
        <begin position="141"/>
        <end position="153"/>
    </location>
</feature>
<gene>
    <name evidence="2" type="ORF">A0H81_11931</name>
</gene>
<feature type="region of interest" description="Disordered" evidence="1">
    <location>
        <begin position="137"/>
        <end position="165"/>
    </location>
</feature>
<evidence type="ECO:0000256" key="1">
    <source>
        <dbReference type="SAM" id="MobiDB-lite"/>
    </source>
</evidence>
<dbReference type="Proteomes" id="UP000092993">
    <property type="component" value="Unassembled WGS sequence"/>
</dbReference>
<name>A0A1C7LVU7_GRIFR</name>
<dbReference type="EMBL" id="LUGG01000022">
    <property type="protein sequence ID" value="OBZ68099.1"/>
    <property type="molecule type" value="Genomic_DNA"/>
</dbReference>
<dbReference type="AlphaFoldDB" id="A0A1C7LVU7"/>
<evidence type="ECO:0008006" key="4">
    <source>
        <dbReference type="Google" id="ProtNLM"/>
    </source>
</evidence>
<keyword evidence="3" id="KW-1185">Reference proteome</keyword>
<protein>
    <recommendedName>
        <fullName evidence="4">BRCT domain-containing protein</fullName>
    </recommendedName>
</protein>
<dbReference type="InterPro" id="IPR036420">
    <property type="entry name" value="BRCT_dom_sf"/>
</dbReference>
<proteinExistence type="predicted"/>
<reference evidence="2 3" key="1">
    <citation type="submission" date="2016-03" db="EMBL/GenBank/DDBJ databases">
        <title>Whole genome sequencing of Grifola frondosa 9006-11.</title>
        <authorList>
            <person name="Min B."/>
            <person name="Park H."/>
            <person name="Kim J.-G."/>
            <person name="Cho H."/>
            <person name="Oh Y.-L."/>
            <person name="Kong W.-S."/>
            <person name="Choi I.-G."/>
        </authorList>
    </citation>
    <scope>NUCLEOTIDE SEQUENCE [LARGE SCALE GENOMIC DNA]</scope>
    <source>
        <strain evidence="2 3">9006-11</strain>
    </source>
</reference>
<dbReference type="SUPFAM" id="SSF52113">
    <property type="entry name" value="BRCT domain"/>
    <property type="match status" value="1"/>
</dbReference>
<sequence>MSTEHGGMVSPGYSGVPYILVDPHKESGQNLYRQYIGKKGKIVLNANWVIECVKAGILQTYHNNGCKVTGNETTRRRPFMKDWSTRFNLMQAAPGTIVSHAQYAFAHGMYPPQWTSRRARYILQLLDPLNHGKRQCHRSSADAYSASSPSSTAGPHDGSSSWLSG</sequence>
<organism evidence="2 3">
    <name type="scientific">Grifola frondosa</name>
    <name type="common">Maitake</name>
    <name type="synonym">Polyporus frondosus</name>
    <dbReference type="NCBI Taxonomy" id="5627"/>
    <lineage>
        <taxon>Eukaryota</taxon>
        <taxon>Fungi</taxon>
        <taxon>Dikarya</taxon>
        <taxon>Basidiomycota</taxon>
        <taxon>Agaricomycotina</taxon>
        <taxon>Agaricomycetes</taxon>
        <taxon>Polyporales</taxon>
        <taxon>Grifolaceae</taxon>
        <taxon>Grifola</taxon>
    </lineage>
</organism>
<dbReference type="STRING" id="5627.A0A1C7LVU7"/>
<evidence type="ECO:0000313" key="2">
    <source>
        <dbReference type="EMBL" id="OBZ68099.1"/>
    </source>
</evidence>